<accession>A0A9P7YCG1</accession>
<dbReference type="OrthoDB" id="3538077at2759"/>
<proteinExistence type="predicted"/>
<comment type="caution">
    <text evidence="3">The sequence shown here is derived from an EMBL/GenBank/DDBJ whole genome shotgun (WGS) entry which is preliminary data.</text>
</comment>
<keyword evidence="2" id="KW-1133">Transmembrane helix</keyword>
<dbReference type="EMBL" id="MU251623">
    <property type="protein sequence ID" value="KAG9231114.1"/>
    <property type="molecule type" value="Genomic_DNA"/>
</dbReference>
<evidence type="ECO:0000256" key="1">
    <source>
        <dbReference type="SAM" id="MobiDB-lite"/>
    </source>
</evidence>
<feature type="region of interest" description="Disordered" evidence="1">
    <location>
        <begin position="235"/>
        <end position="257"/>
    </location>
</feature>
<protein>
    <submittedName>
        <fullName evidence="3">Uncharacterized protein</fullName>
    </submittedName>
</protein>
<dbReference type="AlphaFoldDB" id="A0A9P7YCG1"/>
<keyword evidence="2" id="KW-0472">Membrane</keyword>
<keyword evidence="2" id="KW-0812">Transmembrane</keyword>
<organism evidence="3 4">
    <name type="scientific">Amylocarpus encephaloides</name>
    <dbReference type="NCBI Taxonomy" id="45428"/>
    <lineage>
        <taxon>Eukaryota</taxon>
        <taxon>Fungi</taxon>
        <taxon>Dikarya</taxon>
        <taxon>Ascomycota</taxon>
        <taxon>Pezizomycotina</taxon>
        <taxon>Leotiomycetes</taxon>
        <taxon>Helotiales</taxon>
        <taxon>Helotiales incertae sedis</taxon>
        <taxon>Amylocarpus</taxon>
    </lineage>
</organism>
<name>A0A9P7YCG1_9HELO</name>
<sequence>MADRSEARPFLADDAEDYDRETHYIRKLPANSYFKKPIQILSILITFLSISIVGLLIATYVLAASKAANVSWDWKTKETTMNLAIVLFVNTLLTAPTCFFQVPIILNILVQLTMSTVIFVFSGLAFANGWPENAFCRRSYFDREKYRYIDLPQDPKCRHFLTVTRITFCVSSGFAIIIGLMVLFTMFLRLAALARTKFWQEKGFTKFANLYGWRPKGFTIQLTFTVSKPTMNTFDTPEGATAPAPSTNSEGARLIET</sequence>
<dbReference type="Proteomes" id="UP000824998">
    <property type="component" value="Unassembled WGS sequence"/>
</dbReference>
<reference evidence="3" key="1">
    <citation type="journal article" date="2021" name="IMA Fungus">
        <title>Genomic characterization of three marine fungi, including Emericellopsis atlantica sp. nov. with signatures of a generalist lifestyle and marine biomass degradation.</title>
        <authorList>
            <person name="Hagestad O.C."/>
            <person name="Hou L."/>
            <person name="Andersen J.H."/>
            <person name="Hansen E.H."/>
            <person name="Altermark B."/>
            <person name="Li C."/>
            <person name="Kuhnert E."/>
            <person name="Cox R.J."/>
            <person name="Crous P.W."/>
            <person name="Spatafora J.W."/>
            <person name="Lail K."/>
            <person name="Amirebrahimi M."/>
            <person name="Lipzen A."/>
            <person name="Pangilinan J."/>
            <person name="Andreopoulos W."/>
            <person name="Hayes R.D."/>
            <person name="Ng V."/>
            <person name="Grigoriev I.V."/>
            <person name="Jackson S.A."/>
            <person name="Sutton T.D.S."/>
            <person name="Dobson A.D.W."/>
            <person name="Rama T."/>
        </authorList>
    </citation>
    <scope>NUCLEOTIDE SEQUENCE</scope>
    <source>
        <strain evidence="3">TRa018bII</strain>
    </source>
</reference>
<evidence type="ECO:0000313" key="3">
    <source>
        <dbReference type="EMBL" id="KAG9231114.1"/>
    </source>
</evidence>
<feature type="transmembrane region" description="Helical" evidence="2">
    <location>
        <begin position="38"/>
        <end position="62"/>
    </location>
</feature>
<evidence type="ECO:0000256" key="2">
    <source>
        <dbReference type="SAM" id="Phobius"/>
    </source>
</evidence>
<feature type="transmembrane region" description="Helical" evidence="2">
    <location>
        <begin position="108"/>
        <end position="130"/>
    </location>
</feature>
<gene>
    <name evidence="3" type="ORF">BJ875DRAFT_129781</name>
</gene>
<keyword evidence="4" id="KW-1185">Reference proteome</keyword>
<feature type="transmembrane region" description="Helical" evidence="2">
    <location>
        <begin position="83"/>
        <end position="102"/>
    </location>
</feature>
<evidence type="ECO:0000313" key="4">
    <source>
        <dbReference type="Proteomes" id="UP000824998"/>
    </source>
</evidence>
<feature type="transmembrane region" description="Helical" evidence="2">
    <location>
        <begin position="166"/>
        <end position="188"/>
    </location>
</feature>